<evidence type="ECO:0000313" key="2">
    <source>
        <dbReference type="Proteomes" id="UP000009149"/>
    </source>
</evidence>
<dbReference type="AlphaFoldDB" id="B3DYT1"/>
<name>B3DYT1_METI4</name>
<dbReference type="KEGG" id="min:Minf_0395"/>
<dbReference type="Proteomes" id="UP000009149">
    <property type="component" value="Chromosome"/>
</dbReference>
<gene>
    <name evidence="1" type="ordered locus">Minf_0395</name>
</gene>
<reference evidence="1 2" key="1">
    <citation type="journal article" date="2008" name="Biol. Direct">
        <title>Complete genome sequence of the extremely acidophilic methanotroph isolate V4, Methylacidiphilum infernorum, a representative of the bacterial phylum Verrucomicrobia.</title>
        <authorList>
            <person name="Hou S."/>
            <person name="Makarova K.S."/>
            <person name="Saw J.H."/>
            <person name="Senin P."/>
            <person name="Ly B.V."/>
            <person name="Zhou Z."/>
            <person name="Ren Y."/>
            <person name="Wang J."/>
            <person name="Galperin M.Y."/>
            <person name="Omelchenko M.V."/>
            <person name="Wolf Y.I."/>
            <person name="Yutin N."/>
            <person name="Koonin E.V."/>
            <person name="Stott M.B."/>
            <person name="Mountain B.W."/>
            <person name="Crowe M.A."/>
            <person name="Smirnova A.V."/>
            <person name="Dunfield P.F."/>
            <person name="Feng L."/>
            <person name="Wang L."/>
            <person name="Alam M."/>
        </authorList>
    </citation>
    <scope>NUCLEOTIDE SEQUENCE [LARGE SCALE GENOMIC DNA]</scope>
    <source>
        <strain evidence="2">Isolate V4</strain>
    </source>
</reference>
<dbReference type="EMBL" id="CP000975">
    <property type="protein sequence ID" value="ACD82453.1"/>
    <property type="molecule type" value="Genomic_DNA"/>
</dbReference>
<dbReference type="STRING" id="481448.Minf_0395"/>
<proteinExistence type="predicted"/>
<dbReference type="HOGENOM" id="CLU_2862664_0_0_0"/>
<sequence>MHAQPGCNPQSFGKTRTSLWISLNNNKYAFFSRGRLLLYILCSHELLLSQFEDLFFSSPFSRKQ</sequence>
<evidence type="ECO:0000313" key="1">
    <source>
        <dbReference type="EMBL" id="ACD82453.1"/>
    </source>
</evidence>
<organism evidence="1 2">
    <name type="scientific">Methylacidiphilum infernorum (isolate V4)</name>
    <name type="common">Methylokorus infernorum (strain V4)</name>
    <dbReference type="NCBI Taxonomy" id="481448"/>
    <lineage>
        <taxon>Bacteria</taxon>
        <taxon>Pseudomonadati</taxon>
        <taxon>Verrucomicrobiota</taxon>
        <taxon>Methylacidiphilae</taxon>
        <taxon>Methylacidiphilales</taxon>
        <taxon>Methylacidiphilaceae</taxon>
        <taxon>Methylacidiphilum (ex Ratnadevi et al. 2023)</taxon>
    </lineage>
</organism>
<accession>B3DYT1</accession>
<protein>
    <submittedName>
        <fullName evidence="1">Uncharacterized protein</fullName>
    </submittedName>
</protein>